<dbReference type="PANTHER" id="PTHR45650">
    <property type="entry name" value="GDSL-LIKE LIPASE/ACYLHYDROLASE-RELATED"/>
    <property type="match status" value="1"/>
</dbReference>
<dbReference type="GO" id="GO:0005576">
    <property type="term" value="C:extracellular region"/>
    <property type="evidence" value="ECO:0007669"/>
    <property type="project" value="UniProtKB-SubCell"/>
</dbReference>
<keyword evidence="5 8" id="KW-0378">Hydrolase</keyword>
<accession>A0A4Y1QMJ6</accession>
<dbReference type="GO" id="GO:0016788">
    <property type="term" value="F:hydrolase activity, acting on ester bonds"/>
    <property type="evidence" value="ECO:0007669"/>
    <property type="project" value="InterPro"/>
</dbReference>
<reference evidence="8" key="1">
    <citation type="journal article" date="2019" name="Science">
        <title>Mutation of a bHLH transcription factor allowed almond domestication.</title>
        <authorList>
            <person name="Sanchez-Perez R."/>
            <person name="Pavan S."/>
            <person name="Mazzeo R."/>
            <person name="Moldovan C."/>
            <person name="Aiese Cigliano R."/>
            <person name="Del Cueto J."/>
            <person name="Ricciardi F."/>
            <person name="Lotti C."/>
            <person name="Ricciardi L."/>
            <person name="Dicenta F."/>
            <person name="Lopez-Marques R.L."/>
            <person name="Lindberg Moller B."/>
        </authorList>
    </citation>
    <scope>NUCLEOTIDE SEQUENCE</scope>
</reference>
<dbReference type="Pfam" id="PF00657">
    <property type="entry name" value="Lipase_GDSL"/>
    <property type="match status" value="4"/>
</dbReference>
<evidence type="ECO:0000313" key="8">
    <source>
        <dbReference type="EMBL" id="BBG93063.1"/>
    </source>
</evidence>
<evidence type="ECO:0000256" key="7">
    <source>
        <dbReference type="ARBA" id="ARBA00023098"/>
    </source>
</evidence>
<dbReference type="InterPro" id="IPR051238">
    <property type="entry name" value="GDSL_esterase/lipase"/>
</dbReference>
<dbReference type="InterPro" id="IPR001087">
    <property type="entry name" value="GDSL"/>
</dbReference>
<evidence type="ECO:0000256" key="3">
    <source>
        <dbReference type="ARBA" id="ARBA00022525"/>
    </source>
</evidence>
<feature type="non-terminal residue" evidence="8">
    <location>
        <position position="1"/>
    </location>
</feature>
<dbReference type="FunFam" id="3.40.50.1110:FF:000003">
    <property type="entry name" value="GDSL esterase/lipase APG"/>
    <property type="match status" value="2"/>
</dbReference>
<dbReference type="InterPro" id="IPR035669">
    <property type="entry name" value="SGNH_plant_lipase-like"/>
</dbReference>
<evidence type="ECO:0000256" key="6">
    <source>
        <dbReference type="ARBA" id="ARBA00022963"/>
    </source>
</evidence>
<keyword evidence="3" id="KW-0964">Secreted</keyword>
<dbReference type="GO" id="GO:0016042">
    <property type="term" value="P:lipid catabolic process"/>
    <property type="evidence" value="ECO:0007669"/>
    <property type="project" value="UniProtKB-KW"/>
</dbReference>
<evidence type="ECO:0000256" key="2">
    <source>
        <dbReference type="ARBA" id="ARBA00008668"/>
    </source>
</evidence>
<comment type="similarity">
    <text evidence="2">Belongs to the 'GDSL' lipolytic enzyme family.</text>
</comment>
<organism evidence="8">
    <name type="scientific">Prunus dulcis</name>
    <name type="common">Almond</name>
    <name type="synonym">Amygdalus dulcis</name>
    <dbReference type="NCBI Taxonomy" id="3755"/>
    <lineage>
        <taxon>Eukaryota</taxon>
        <taxon>Viridiplantae</taxon>
        <taxon>Streptophyta</taxon>
        <taxon>Embryophyta</taxon>
        <taxon>Tracheophyta</taxon>
        <taxon>Spermatophyta</taxon>
        <taxon>Magnoliopsida</taxon>
        <taxon>eudicotyledons</taxon>
        <taxon>Gunneridae</taxon>
        <taxon>Pentapetalae</taxon>
        <taxon>rosids</taxon>
        <taxon>fabids</taxon>
        <taxon>Rosales</taxon>
        <taxon>Rosaceae</taxon>
        <taxon>Amygdaloideae</taxon>
        <taxon>Amygdaleae</taxon>
        <taxon>Prunus</taxon>
    </lineage>
</organism>
<evidence type="ECO:0000256" key="1">
    <source>
        <dbReference type="ARBA" id="ARBA00004613"/>
    </source>
</evidence>
<proteinExistence type="inferred from homology"/>
<dbReference type="InterPro" id="IPR036514">
    <property type="entry name" value="SGNH_hydro_sf"/>
</dbReference>
<comment type="subcellular location">
    <subcellularLocation>
        <location evidence="1">Secreted</location>
    </subcellularLocation>
</comment>
<dbReference type="PANTHER" id="PTHR45650:SF4">
    <property type="entry name" value="GDSL-LIKE LIPASE_ACYLHYDROLASE FAMILY PROTEIN, EXPRESSED"/>
    <property type="match status" value="1"/>
</dbReference>
<protein>
    <submittedName>
        <fullName evidence="8">GDSL-like Lipase/Acylhydrolase superfamily protein</fullName>
    </submittedName>
</protein>
<keyword evidence="4" id="KW-0732">Signal</keyword>
<dbReference type="EMBL" id="AP019297">
    <property type="protein sequence ID" value="BBG93063.1"/>
    <property type="molecule type" value="Genomic_DNA"/>
</dbReference>
<sequence length="1361" mass="150748">YFFLLVSCSANKSVPAFFTFGDSLVDVGNNNNLLTQAKANFYPHGIDFGNNPRGRFSNGRTLLTFFVRYVLMIFIRQRYVLKLTSLLSHFVMTEQELGFAQFTPPYLAPTTVGDALLQGVNYASSGSGIFNYTGYFFGERINFDTQISNHGRTVLAIMSRIGIPAAQKLLRRAIYGVVIGSNDIMFREFTPMAMSMSEEAYLDFLISRLKLALTTLYNLNARKITVSNAGPSGPKGSCVRLINRMAQTYNDKLKGMLAELNKDLLGAKFIYVDIYQILIDLTKNYVSYGFENATSACCSFAVTPVGLVPCNPLSKICPDRSKYIFWDAFHLTDAANVIATRHMMDGGLNYVSPMNFRQLVHCSAQNNVPAVFTFGNSLVDVGNNNHLRTIAKANFYPHGIDFGNNPTGRFSNGRTVVDIIQQEMGLKKFTPPYLAPTAVGDNLLQGVNYASSSSGISNFTGFLFKLYNLDTRKIMVSKAALIGCIPFEKEIHPVKKGSCDRILNKMAQMYNHKLKGMLAELNKELQGAKFVYAYIYQILQDLIQNHASYGFEDATSACCAFVGSRGGPVPCNHLSKVFPNRSQYVFWDLFHLTDTAGVVVARHVMDGDLTYICSTQNNVPAVFTFGNSLVDVGNNNHLRTLARANFLPHGLDFGNNPTGRFSNGRIVVDIIQQEMGLKNFTPPYLAATAAGDNLLQGVNYASFGSGISNFTGFLFGDRINFDTQISNHGKTAQAIMSRIGIPAAQKLLRKAIYVVVIGSNDIMFKEFEPMAMSEEAYMDFLISRLKSALTVKFPSLRLTYVGCNKKVRTTHTKKIPLQTLYNLDARKIMVSSVALVGCIPFEKDIHPVEKGSCARMLKMAQIYNKKLKGMLAELNKELQGAKFVYADIYRILQDLTQNYASYVSHVTTTILVTSVLFDRIKVATSACCTFAGSRGGLVPCNPLSKVCPNRSKYVFWDPFHLTDAACVVATRHVMDGDLTYMSPMNLRQLLLLPPYGCEIKWPNRATISLGLVFQISTISFVLWKICLAQDVPANFVFGDSLVDVGNNNYIVSLSKANYVPNGIDFGKPTGRYTNGRTIQLGFKVFPPPYLSPSTTGPRILQGVNYASGGGGILNDTGKIFVGRINLDAQIDNFANTRQDIVSRIGLPAALKLFSRALFSVTMGSNDFINNYLAPVISIPEQKLISPEVFVAILISRYRLQLTRLYNLGARKIIVTNVGPTGCIPFERETTLAAGDFCVEKPNRLARLFNIQLKSLVKELSTNLEGSKFVYADVYRIVDDIIQNHISYGFENANSACCYVAGRFGGLIPCGPPSKVCRDRSKYIFWDPYHPSDAANVIIARRLLYGDTNDISPMNVVQLNQS</sequence>
<keyword evidence="7" id="KW-0443">Lipid metabolism</keyword>
<name>A0A4Y1QMJ6_PRUDU</name>
<dbReference type="SUPFAM" id="SSF52266">
    <property type="entry name" value="SGNH hydrolase"/>
    <property type="match status" value="2"/>
</dbReference>
<dbReference type="CDD" id="cd01837">
    <property type="entry name" value="SGNH_plant_lipase_like"/>
    <property type="match status" value="4"/>
</dbReference>
<evidence type="ECO:0000256" key="4">
    <source>
        <dbReference type="ARBA" id="ARBA00022729"/>
    </source>
</evidence>
<keyword evidence="6" id="KW-0442">Lipid degradation</keyword>
<gene>
    <name evidence="8" type="ORF">Prudu_000963</name>
</gene>
<dbReference type="Gene3D" id="3.40.50.1110">
    <property type="entry name" value="SGNH hydrolase"/>
    <property type="match status" value="5"/>
</dbReference>
<evidence type="ECO:0000256" key="5">
    <source>
        <dbReference type="ARBA" id="ARBA00022801"/>
    </source>
</evidence>